<dbReference type="GO" id="GO:0003746">
    <property type="term" value="F:translation elongation factor activity"/>
    <property type="evidence" value="ECO:0007669"/>
    <property type="project" value="UniProtKB-KW"/>
</dbReference>
<gene>
    <name evidence="2" type="ORF">SacmaDRAFT_1977</name>
</gene>
<keyword evidence="2" id="KW-0251">Elongation factor</keyword>
<evidence type="ECO:0000313" key="2">
    <source>
        <dbReference type="EMBL" id="EHR50235.1"/>
    </source>
</evidence>
<feature type="domain" description="Transcription elongation factor GreA/GreB C-terminal" evidence="1">
    <location>
        <begin position="82"/>
        <end position="151"/>
    </location>
</feature>
<dbReference type="AlphaFoldDB" id="H5X8D9"/>
<evidence type="ECO:0000259" key="1">
    <source>
        <dbReference type="Pfam" id="PF01272"/>
    </source>
</evidence>
<name>H5X8D9_9PSEU</name>
<organism evidence="2 3">
    <name type="scientific">Saccharomonospora marina XMU15</name>
    <dbReference type="NCBI Taxonomy" id="882083"/>
    <lineage>
        <taxon>Bacteria</taxon>
        <taxon>Bacillati</taxon>
        <taxon>Actinomycetota</taxon>
        <taxon>Actinomycetes</taxon>
        <taxon>Pseudonocardiales</taxon>
        <taxon>Pseudonocardiaceae</taxon>
        <taxon>Saccharomonospora</taxon>
    </lineage>
</organism>
<dbReference type="InterPro" id="IPR036953">
    <property type="entry name" value="GreA/GreB_C_sf"/>
</dbReference>
<keyword evidence="2" id="KW-0648">Protein biosynthesis</keyword>
<dbReference type="HOGENOM" id="CLU_101379_0_0_11"/>
<dbReference type="SUPFAM" id="SSF54534">
    <property type="entry name" value="FKBP-like"/>
    <property type="match status" value="1"/>
</dbReference>
<dbReference type="STRING" id="882083.SacmaDRAFT_1977"/>
<dbReference type="GO" id="GO:0003677">
    <property type="term" value="F:DNA binding"/>
    <property type="evidence" value="ECO:0007669"/>
    <property type="project" value="InterPro"/>
</dbReference>
<dbReference type="eggNOG" id="COG0782">
    <property type="taxonomic scope" value="Bacteria"/>
</dbReference>
<dbReference type="Pfam" id="PF01272">
    <property type="entry name" value="GreA_GreB"/>
    <property type="match status" value="1"/>
</dbReference>
<evidence type="ECO:0000313" key="3">
    <source>
        <dbReference type="Proteomes" id="UP000004926"/>
    </source>
</evidence>
<sequence>MNTETTRKTVNEHSRCWLTKDAFDRLSEELSLLRSRTARGPDFADADPDELVHEHRRQRRIRELEELLRRVVVDEAPPDDGIAEPGMVLTVRFDDDPETETFLLGLPDGVEDGELEVCSPDSPLGAALLDARQGEQRRYVVPSGDAVRVTLLRAVPFGQHRPAT</sequence>
<reference evidence="2 3" key="1">
    <citation type="journal article" date="2012" name="Stand. Genomic Sci.">
        <title>Genome sequence of the ocean sediment bacterium Saccharomonospora marina type strain (XMU15(T)).</title>
        <authorList>
            <person name="Klenk H.P."/>
            <person name="Lu M."/>
            <person name="Lucas S."/>
            <person name="Lapidus A."/>
            <person name="Copeland A."/>
            <person name="Pitluck S."/>
            <person name="Goodwin L.A."/>
            <person name="Han C."/>
            <person name="Tapia R."/>
            <person name="Brambilla E.M."/>
            <person name="Potter G."/>
            <person name="Land M."/>
            <person name="Ivanova N."/>
            <person name="Rohde M."/>
            <person name="Goker M."/>
            <person name="Detter J.C."/>
            <person name="Li W.J."/>
            <person name="Kyrpides N.C."/>
            <person name="Woyke T."/>
        </authorList>
    </citation>
    <scope>NUCLEOTIDE SEQUENCE [LARGE SCALE GENOMIC DNA]</scope>
    <source>
        <strain evidence="2 3">XMU15</strain>
    </source>
</reference>
<dbReference type="InterPro" id="IPR018151">
    <property type="entry name" value="TF_GreA/GreB_CS"/>
</dbReference>
<dbReference type="PROSITE" id="PS00830">
    <property type="entry name" value="GREAB_2"/>
    <property type="match status" value="1"/>
</dbReference>
<accession>H5X8D9</accession>
<dbReference type="InterPro" id="IPR001437">
    <property type="entry name" value="Tscrpt_elong_fac_GreA/B_C"/>
</dbReference>
<dbReference type="Proteomes" id="UP000004926">
    <property type="component" value="Chromosome"/>
</dbReference>
<dbReference type="Gene3D" id="3.10.50.30">
    <property type="entry name" value="Transcription elongation factor, GreA/GreB, C-terminal domain"/>
    <property type="match status" value="1"/>
</dbReference>
<proteinExistence type="predicted"/>
<dbReference type="EMBL" id="CM001439">
    <property type="protein sequence ID" value="EHR50235.1"/>
    <property type="molecule type" value="Genomic_DNA"/>
</dbReference>
<dbReference type="OrthoDB" id="5118809at2"/>
<protein>
    <submittedName>
        <fullName evidence="2">Transcription elongation factor</fullName>
    </submittedName>
</protein>
<dbReference type="GO" id="GO:0032784">
    <property type="term" value="P:regulation of DNA-templated transcription elongation"/>
    <property type="evidence" value="ECO:0007669"/>
    <property type="project" value="InterPro"/>
</dbReference>
<keyword evidence="3" id="KW-1185">Reference proteome</keyword>